<gene>
    <name evidence="1" type="ORF">B0H16DRAFT_1560434</name>
</gene>
<reference evidence="1" key="1">
    <citation type="submission" date="2023-03" db="EMBL/GenBank/DDBJ databases">
        <title>Massive genome expansion in bonnet fungi (Mycena s.s.) driven by repeated elements and novel gene families across ecological guilds.</title>
        <authorList>
            <consortium name="Lawrence Berkeley National Laboratory"/>
            <person name="Harder C.B."/>
            <person name="Miyauchi S."/>
            <person name="Viragh M."/>
            <person name="Kuo A."/>
            <person name="Thoen E."/>
            <person name="Andreopoulos B."/>
            <person name="Lu D."/>
            <person name="Skrede I."/>
            <person name="Drula E."/>
            <person name="Henrissat B."/>
            <person name="Morin E."/>
            <person name="Kohler A."/>
            <person name="Barry K."/>
            <person name="LaButti K."/>
            <person name="Morin E."/>
            <person name="Salamov A."/>
            <person name="Lipzen A."/>
            <person name="Mereny Z."/>
            <person name="Hegedus B."/>
            <person name="Baldrian P."/>
            <person name="Stursova M."/>
            <person name="Weitz H."/>
            <person name="Taylor A."/>
            <person name="Grigoriev I.V."/>
            <person name="Nagy L.G."/>
            <person name="Martin F."/>
            <person name="Kauserud H."/>
        </authorList>
    </citation>
    <scope>NUCLEOTIDE SEQUENCE</scope>
    <source>
        <strain evidence="1">CBHHK182m</strain>
    </source>
</reference>
<accession>A0AAD7N4M7</accession>
<comment type="caution">
    <text evidence="1">The sequence shown here is derived from an EMBL/GenBank/DDBJ whole genome shotgun (WGS) entry which is preliminary data.</text>
</comment>
<sequence length="521" mass="58202">MPPSTGVHGRRILRSSPSLSSLASSLSSLSLYTTTTSKTQWGPGSLAGKAILAMGKATLRGAERVVIFKRMTTIQAHLPCYDERVDVDTSVMDIIFDDLLELSRPELYPDSVRIWAMELILTQIASFHTAYLIACLSNWLFDDLILLISELISISMFCRCGFLEPRLAHAYTAALPGGCHPLGPCIAFISEVAAQNETTYEATIASKFFDFVLLSASRQYGDPDVSHSLLRAFGVLSTSPWELNDFWKINLEQYWAFEHPPSLEDVVQHIDKTSPQTWLIVEAHFLQREASDMLRLATSDKYPLHQGRSVTDVNYPNLKDFSLALGAPPIPIQKVLDAGAASSCALWHFFRCVAFGGDVRTLMAENLTHHLHRTKVSLFSRMIYWLLHNTRESRSVQMQELCERIGGPRKLNSAITTFLFNLTESDPASKYALIDAIIVLVIPLLTPEMKSWAVHEDLFRRSHFFPSLKLRPSYAKATLRLFGVIRENALASVMGEPGSRSSRDIADVLEPIFNGLAAETH</sequence>
<evidence type="ECO:0000313" key="2">
    <source>
        <dbReference type="Proteomes" id="UP001215598"/>
    </source>
</evidence>
<proteinExistence type="predicted"/>
<organism evidence="1 2">
    <name type="scientific">Mycena metata</name>
    <dbReference type="NCBI Taxonomy" id="1033252"/>
    <lineage>
        <taxon>Eukaryota</taxon>
        <taxon>Fungi</taxon>
        <taxon>Dikarya</taxon>
        <taxon>Basidiomycota</taxon>
        <taxon>Agaricomycotina</taxon>
        <taxon>Agaricomycetes</taxon>
        <taxon>Agaricomycetidae</taxon>
        <taxon>Agaricales</taxon>
        <taxon>Marasmiineae</taxon>
        <taxon>Mycenaceae</taxon>
        <taxon>Mycena</taxon>
    </lineage>
</organism>
<name>A0AAD7N4M7_9AGAR</name>
<evidence type="ECO:0000313" key="1">
    <source>
        <dbReference type="EMBL" id="KAJ7744187.1"/>
    </source>
</evidence>
<protein>
    <submittedName>
        <fullName evidence="1">Uncharacterized protein</fullName>
    </submittedName>
</protein>
<dbReference type="AlphaFoldDB" id="A0AAD7N4M7"/>
<keyword evidence="2" id="KW-1185">Reference proteome</keyword>
<dbReference type="EMBL" id="JARKIB010000088">
    <property type="protein sequence ID" value="KAJ7744187.1"/>
    <property type="molecule type" value="Genomic_DNA"/>
</dbReference>
<dbReference type="Proteomes" id="UP001215598">
    <property type="component" value="Unassembled WGS sequence"/>
</dbReference>